<gene>
    <name evidence="3" type="ORF">KDL01_23555</name>
</gene>
<feature type="transmembrane region" description="Helical" evidence="2">
    <location>
        <begin position="194"/>
        <end position="214"/>
    </location>
</feature>
<feature type="transmembrane region" description="Helical" evidence="2">
    <location>
        <begin position="30"/>
        <end position="51"/>
    </location>
</feature>
<evidence type="ECO:0000313" key="4">
    <source>
        <dbReference type="Proteomes" id="UP000675781"/>
    </source>
</evidence>
<accession>A0A941EWI2</accession>
<evidence type="ECO:0000313" key="3">
    <source>
        <dbReference type="EMBL" id="MBR7836274.1"/>
    </source>
</evidence>
<evidence type="ECO:0000256" key="2">
    <source>
        <dbReference type="SAM" id="Phobius"/>
    </source>
</evidence>
<keyword evidence="1" id="KW-0175">Coiled coil</keyword>
<protein>
    <submittedName>
        <fullName evidence="3">Uncharacterized protein</fullName>
    </submittedName>
</protein>
<feature type="coiled-coil region" evidence="1">
    <location>
        <begin position="235"/>
        <end position="265"/>
    </location>
</feature>
<name>A0A941EWI2_9ACTN</name>
<dbReference type="RefSeq" id="WP_212530755.1">
    <property type="nucleotide sequence ID" value="NZ_JAGSOG010000133.1"/>
</dbReference>
<organism evidence="3 4">
    <name type="scientific">Actinospica durhamensis</name>
    <dbReference type="NCBI Taxonomy" id="1508375"/>
    <lineage>
        <taxon>Bacteria</taxon>
        <taxon>Bacillati</taxon>
        <taxon>Actinomycetota</taxon>
        <taxon>Actinomycetes</taxon>
        <taxon>Catenulisporales</taxon>
        <taxon>Actinospicaceae</taxon>
        <taxon>Actinospica</taxon>
    </lineage>
</organism>
<sequence length="271" mass="28490">MGSSNRESSDIGPSVIGLAGERKGKRSTTIALSIALLLSAAATIMVAVFLTHTQNGLRVFMSAPLCTGAAGPTCVLAEAATVTGVGSDTTGKSNYYWVDLSWPGSGGTVRAGLTDGTRGVWSLVKTGDSTLAYIWHGHITVVDYQLHSSYTGYYPGREIPAEVGSLSMCIGLCVAFLFFLYATRIRRFNRLAQILGLGALNTGVILLVICAITRPIDYTLFPSAAVAGIGLGIGIDFANARMKRADQAKRLAQAKARRLASAKAKAKAKAK</sequence>
<feature type="transmembrane region" description="Helical" evidence="2">
    <location>
        <begin position="220"/>
        <end position="240"/>
    </location>
</feature>
<keyword evidence="2" id="KW-0812">Transmembrane</keyword>
<dbReference type="Proteomes" id="UP000675781">
    <property type="component" value="Unassembled WGS sequence"/>
</dbReference>
<keyword evidence="4" id="KW-1185">Reference proteome</keyword>
<evidence type="ECO:0000256" key="1">
    <source>
        <dbReference type="SAM" id="Coils"/>
    </source>
</evidence>
<reference evidence="3" key="1">
    <citation type="submission" date="2021-04" db="EMBL/GenBank/DDBJ databases">
        <title>Genome based classification of Actinospica acidithermotolerans sp. nov., an actinobacterium isolated from an Indonesian hot spring.</title>
        <authorList>
            <person name="Kusuma A.B."/>
            <person name="Putra K.E."/>
            <person name="Nafisah S."/>
            <person name="Loh J."/>
            <person name="Nouioui I."/>
            <person name="Goodfellow M."/>
        </authorList>
    </citation>
    <scope>NUCLEOTIDE SEQUENCE</scope>
    <source>
        <strain evidence="3">CSCA 57</strain>
    </source>
</reference>
<dbReference type="AlphaFoldDB" id="A0A941EWI2"/>
<proteinExistence type="predicted"/>
<feature type="transmembrane region" description="Helical" evidence="2">
    <location>
        <begin position="163"/>
        <end position="182"/>
    </location>
</feature>
<comment type="caution">
    <text evidence="3">The sequence shown here is derived from an EMBL/GenBank/DDBJ whole genome shotgun (WGS) entry which is preliminary data.</text>
</comment>
<keyword evidence="2" id="KW-0472">Membrane</keyword>
<dbReference type="EMBL" id="JAGSOG010000133">
    <property type="protein sequence ID" value="MBR7836274.1"/>
    <property type="molecule type" value="Genomic_DNA"/>
</dbReference>
<keyword evidence="2" id="KW-1133">Transmembrane helix</keyword>